<dbReference type="eggNOG" id="COG0614">
    <property type="taxonomic scope" value="Bacteria"/>
</dbReference>
<accession>A1ANB4</accession>
<name>A1ANB4_PELPD</name>
<dbReference type="PANTHER" id="PTHR30535:SF34">
    <property type="entry name" value="MOLYBDATE-BINDING PROTEIN MOLA"/>
    <property type="match status" value="1"/>
</dbReference>
<sequence length="319" mass="36256">MNHGQKAVPPLDMHRLITELSHVRGKTQAEGAWPRKIRYSFDVHDLKTDTFRQETKSFEIQKKPLRIIPHAVGVAEILWAICPRERLIAFNDLTADPDSSFIADKARQQGPIFRSKQTELVIGYRPDLVFTVFYSGADFKEKLSQAQIPSFELGHFGSIESVQRQILLIGDVIGEEGNARALVNLMNERIRDLKARTPHRDHPIRVLYYDEGGYVPGRFSNFNSICDMIGAVNVGTEQGIASWSRIDYETLLKWNPDVIIVPDRSKLKELLVSNRLLSHARAIRSNSVYDVPGVYLRASSQYMLLSADLIAGIIYRQPR</sequence>
<dbReference type="HOGENOM" id="CLU_038034_2_4_7"/>
<dbReference type="STRING" id="338966.Ppro_1213"/>
<dbReference type="Gene3D" id="3.40.50.1980">
    <property type="entry name" value="Nitrogenase molybdenum iron protein domain"/>
    <property type="match status" value="2"/>
</dbReference>
<keyword evidence="3" id="KW-1185">Reference proteome</keyword>
<dbReference type="Proteomes" id="UP000006732">
    <property type="component" value="Chromosome"/>
</dbReference>
<feature type="domain" description="Fe/B12 periplasmic-binding" evidence="1">
    <location>
        <begin position="66"/>
        <end position="319"/>
    </location>
</feature>
<reference evidence="2 3" key="1">
    <citation type="submission" date="2006-10" db="EMBL/GenBank/DDBJ databases">
        <title>Complete sequence of chromosome of Pelobacter propionicus DSM 2379.</title>
        <authorList>
            <consortium name="US DOE Joint Genome Institute"/>
            <person name="Copeland A."/>
            <person name="Lucas S."/>
            <person name="Lapidus A."/>
            <person name="Barry K."/>
            <person name="Detter J.C."/>
            <person name="Glavina del Rio T."/>
            <person name="Hammon N."/>
            <person name="Israni S."/>
            <person name="Dalin E."/>
            <person name="Tice H."/>
            <person name="Pitluck S."/>
            <person name="Saunders E."/>
            <person name="Brettin T."/>
            <person name="Bruce D."/>
            <person name="Han C."/>
            <person name="Tapia R."/>
            <person name="Schmutz J."/>
            <person name="Larimer F."/>
            <person name="Land M."/>
            <person name="Hauser L."/>
            <person name="Kyrpides N."/>
            <person name="Kim E."/>
            <person name="Lovley D."/>
            <person name="Richardson P."/>
        </authorList>
    </citation>
    <scope>NUCLEOTIDE SEQUENCE [LARGE SCALE GENOMIC DNA]</scope>
    <source>
        <strain evidence="3">DSM 2379 / NBRC 103807 / OttBd1</strain>
    </source>
</reference>
<dbReference type="PANTHER" id="PTHR30535">
    <property type="entry name" value="VITAMIN B12-BINDING PROTEIN"/>
    <property type="match status" value="1"/>
</dbReference>
<protein>
    <submittedName>
        <fullName evidence="2">Periplasmic binding protein</fullName>
    </submittedName>
</protein>
<evidence type="ECO:0000313" key="3">
    <source>
        <dbReference type="Proteomes" id="UP000006732"/>
    </source>
</evidence>
<dbReference type="PROSITE" id="PS50983">
    <property type="entry name" value="FE_B12_PBP"/>
    <property type="match status" value="1"/>
</dbReference>
<dbReference type="EMBL" id="CP000482">
    <property type="protein sequence ID" value="ABK98834.1"/>
    <property type="molecule type" value="Genomic_DNA"/>
</dbReference>
<dbReference type="KEGG" id="ppd:Ppro_1213"/>
<evidence type="ECO:0000313" key="2">
    <source>
        <dbReference type="EMBL" id="ABK98834.1"/>
    </source>
</evidence>
<dbReference type="SUPFAM" id="SSF53807">
    <property type="entry name" value="Helical backbone' metal receptor"/>
    <property type="match status" value="1"/>
</dbReference>
<dbReference type="GO" id="GO:0071281">
    <property type="term" value="P:cellular response to iron ion"/>
    <property type="evidence" value="ECO:0007669"/>
    <property type="project" value="TreeGrafter"/>
</dbReference>
<gene>
    <name evidence="2" type="ordered locus">Ppro_1213</name>
</gene>
<dbReference type="Pfam" id="PF01497">
    <property type="entry name" value="Peripla_BP_2"/>
    <property type="match status" value="1"/>
</dbReference>
<organism evidence="2 3">
    <name type="scientific">Pelobacter propionicus (strain DSM 2379 / NBRC 103807 / OttBd1)</name>
    <dbReference type="NCBI Taxonomy" id="338966"/>
    <lineage>
        <taxon>Bacteria</taxon>
        <taxon>Pseudomonadati</taxon>
        <taxon>Thermodesulfobacteriota</taxon>
        <taxon>Desulfuromonadia</taxon>
        <taxon>Desulfuromonadales</taxon>
        <taxon>Desulfuromonadaceae</taxon>
        <taxon>Pelobacter</taxon>
    </lineage>
</organism>
<dbReference type="AlphaFoldDB" id="A1ANB4"/>
<proteinExistence type="predicted"/>
<evidence type="ECO:0000259" key="1">
    <source>
        <dbReference type="PROSITE" id="PS50983"/>
    </source>
</evidence>
<dbReference type="InterPro" id="IPR050902">
    <property type="entry name" value="ABC_Transporter_SBP"/>
</dbReference>
<dbReference type="InterPro" id="IPR002491">
    <property type="entry name" value="ABC_transptr_periplasmic_BD"/>
</dbReference>